<dbReference type="SFLD" id="SFLDG01386">
    <property type="entry name" value="main_SPASM_domain-containing"/>
    <property type="match status" value="1"/>
</dbReference>
<dbReference type="GO" id="GO:0006777">
    <property type="term" value="P:Mo-molybdopterin cofactor biosynthetic process"/>
    <property type="evidence" value="ECO:0007669"/>
    <property type="project" value="UniProtKB-UniRule"/>
</dbReference>
<accession>N6WDE1</accession>
<proteinExistence type="inferred from homology"/>
<feature type="binding site" evidence="12">
    <location>
        <position position="89"/>
    </location>
    <ligand>
        <name>S-adenosyl-L-methionine</name>
        <dbReference type="ChEBI" id="CHEBI:59789"/>
    </ligand>
</feature>
<dbReference type="InterPro" id="IPR040064">
    <property type="entry name" value="MoaA-like"/>
</dbReference>
<evidence type="ECO:0000256" key="9">
    <source>
        <dbReference type="ARBA" id="ARBA00023150"/>
    </source>
</evidence>
<comment type="catalytic activity">
    <reaction evidence="11 12">
        <text>GTP + AH2 + S-adenosyl-L-methionine = (8S)-3',8-cyclo-7,8-dihydroguanosine 5'-triphosphate + 5'-deoxyadenosine + L-methionine + A + H(+)</text>
        <dbReference type="Rhea" id="RHEA:49576"/>
        <dbReference type="ChEBI" id="CHEBI:13193"/>
        <dbReference type="ChEBI" id="CHEBI:15378"/>
        <dbReference type="ChEBI" id="CHEBI:17319"/>
        <dbReference type="ChEBI" id="CHEBI:17499"/>
        <dbReference type="ChEBI" id="CHEBI:37565"/>
        <dbReference type="ChEBI" id="CHEBI:57844"/>
        <dbReference type="ChEBI" id="CHEBI:59789"/>
        <dbReference type="ChEBI" id="CHEBI:131766"/>
        <dbReference type="EC" id="4.1.99.22"/>
    </reaction>
</comment>
<evidence type="ECO:0000259" key="13">
    <source>
        <dbReference type="PROSITE" id="PS51918"/>
    </source>
</evidence>
<evidence type="ECO:0000256" key="6">
    <source>
        <dbReference type="ARBA" id="ARBA00023004"/>
    </source>
</evidence>
<dbReference type="InterPro" id="IPR007197">
    <property type="entry name" value="rSAM"/>
</dbReference>
<dbReference type="SMART" id="SM00729">
    <property type="entry name" value="Elp3"/>
    <property type="match status" value="1"/>
</dbReference>
<dbReference type="UniPathway" id="UPA00344"/>
<comment type="caution">
    <text evidence="14">The sequence shown here is derived from an EMBL/GenBank/DDBJ whole genome shotgun (WGS) entry which is preliminary data.</text>
</comment>
<keyword evidence="5 12" id="KW-0547">Nucleotide-binding</keyword>
<dbReference type="GO" id="GO:0005525">
    <property type="term" value="F:GTP binding"/>
    <property type="evidence" value="ECO:0007669"/>
    <property type="project" value="UniProtKB-UniRule"/>
</dbReference>
<dbReference type="AlphaFoldDB" id="N6WDE1"/>
<dbReference type="GO" id="GO:0061799">
    <property type="term" value="F:cyclic pyranopterin monophosphate synthase activity"/>
    <property type="evidence" value="ECO:0007669"/>
    <property type="project" value="TreeGrafter"/>
</dbReference>
<dbReference type="PROSITE" id="PS51918">
    <property type="entry name" value="RADICAL_SAM"/>
    <property type="match status" value="1"/>
</dbReference>
<evidence type="ECO:0000256" key="11">
    <source>
        <dbReference type="ARBA" id="ARBA00048697"/>
    </source>
</evidence>
<evidence type="ECO:0000256" key="3">
    <source>
        <dbReference type="ARBA" id="ARBA00022691"/>
    </source>
</evidence>
<feature type="binding site" evidence="12">
    <location>
        <position position="215"/>
    </location>
    <ligand>
        <name>S-adenosyl-L-methionine</name>
        <dbReference type="ChEBI" id="CHEBI:59789"/>
    </ligand>
</feature>
<organism evidence="14 15">
    <name type="scientific">Schaalia cardiffensis F0333</name>
    <dbReference type="NCBI Taxonomy" id="888050"/>
    <lineage>
        <taxon>Bacteria</taxon>
        <taxon>Bacillati</taxon>
        <taxon>Actinomycetota</taxon>
        <taxon>Actinomycetes</taxon>
        <taxon>Actinomycetales</taxon>
        <taxon>Actinomycetaceae</taxon>
        <taxon>Schaalia</taxon>
    </lineage>
</organism>
<dbReference type="InterPro" id="IPR010505">
    <property type="entry name" value="MoaA_twitch"/>
</dbReference>
<dbReference type="SFLD" id="SFLDG01067">
    <property type="entry name" value="SPASM/twitch_domain_containing"/>
    <property type="match status" value="1"/>
</dbReference>
<dbReference type="GO" id="GO:0046872">
    <property type="term" value="F:metal ion binding"/>
    <property type="evidence" value="ECO:0007669"/>
    <property type="project" value="UniProtKB-KW"/>
</dbReference>
<feature type="binding site" evidence="12">
    <location>
        <position position="283"/>
    </location>
    <ligand>
        <name>[4Fe-4S] cluster</name>
        <dbReference type="ChEBI" id="CHEBI:49883"/>
        <label>2</label>
        <note>4Fe-4S-substrate</note>
    </ligand>
</feature>
<keyword evidence="4 12" id="KW-0479">Metal-binding</keyword>
<dbReference type="InterPro" id="IPR013483">
    <property type="entry name" value="MoaA"/>
</dbReference>
<dbReference type="PANTHER" id="PTHR22960:SF0">
    <property type="entry name" value="MOLYBDENUM COFACTOR BIOSYNTHESIS PROTEIN 1"/>
    <property type="match status" value="1"/>
</dbReference>
<feature type="binding site" evidence="12">
    <location>
        <position position="297"/>
    </location>
    <ligand>
        <name>[4Fe-4S] cluster</name>
        <dbReference type="ChEBI" id="CHEBI:49883"/>
        <label>2</label>
        <note>4Fe-4S-substrate</note>
    </ligand>
</feature>
<dbReference type="EC" id="4.1.99.22" evidence="1 12"/>
<keyword evidence="6 12" id="KW-0408">Iron</keyword>
<evidence type="ECO:0000256" key="8">
    <source>
        <dbReference type="ARBA" id="ARBA00023134"/>
    </source>
</evidence>
<keyword evidence="8 12" id="KW-0342">GTP-binding</keyword>
<evidence type="ECO:0000256" key="7">
    <source>
        <dbReference type="ARBA" id="ARBA00023014"/>
    </source>
</evidence>
<dbReference type="Proteomes" id="UP000013015">
    <property type="component" value="Unassembled WGS sequence"/>
</dbReference>
<dbReference type="InterPro" id="IPR006638">
    <property type="entry name" value="Elp3/MiaA/NifB-like_rSAM"/>
</dbReference>
<evidence type="ECO:0000256" key="10">
    <source>
        <dbReference type="ARBA" id="ARBA00023239"/>
    </source>
</evidence>
<evidence type="ECO:0000256" key="2">
    <source>
        <dbReference type="ARBA" id="ARBA00022485"/>
    </source>
</evidence>
<dbReference type="SUPFAM" id="SSF102114">
    <property type="entry name" value="Radical SAM enzymes"/>
    <property type="match status" value="1"/>
</dbReference>
<feature type="binding site" evidence="12">
    <location>
        <begin position="285"/>
        <end position="287"/>
    </location>
    <ligand>
        <name>GTP</name>
        <dbReference type="ChEBI" id="CHEBI:37565"/>
    </ligand>
</feature>
<evidence type="ECO:0000256" key="1">
    <source>
        <dbReference type="ARBA" id="ARBA00012167"/>
    </source>
</evidence>
<dbReference type="CDD" id="cd01335">
    <property type="entry name" value="Radical_SAM"/>
    <property type="match status" value="1"/>
</dbReference>
<evidence type="ECO:0000256" key="5">
    <source>
        <dbReference type="ARBA" id="ARBA00022741"/>
    </source>
</evidence>
<feature type="domain" description="Radical SAM core" evidence="13">
    <location>
        <begin position="25"/>
        <end position="247"/>
    </location>
</feature>
<dbReference type="InterPro" id="IPR000385">
    <property type="entry name" value="MoaA_NifB_PqqE_Fe-S-bd_CS"/>
</dbReference>
<dbReference type="PROSITE" id="PS01305">
    <property type="entry name" value="MOAA_NIFB_PQQE"/>
    <property type="match status" value="1"/>
</dbReference>
<evidence type="ECO:0000256" key="12">
    <source>
        <dbReference type="HAMAP-Rule" id="MF_01225"/>
    </source>
</evidence>
<feature type="binding site" evidence="12">
    <location>
        <position position="85"/>
    </location>
    <ligand>
        <name>GTP</name>
        <dbReference type="ChEBI" id="CHEBI:37565"/>
    </ligand>
</feature>
<keyword evidence="9 12" id="KW-0501">Molybdenum cofactor biosynthesis</keyword>
<dbReference type="eggNOG" id="COG2896">
    <property type="taxonomic scope" value="Bacteria"/>
</dbReference>
<dbReference type="PANTHER" id="PTHR22960">
    <property type="entry name" value="MOLYBDOPTERIN COFACTOR SYNTHESIS PROTEIN A"/>
    <property type="match status" value="1"/>
</dbReference>
<feature type="binding site" evidence="12">
    <location>
        <position position="48"/>
    </location>
    <ligand>
        <name>[4Fe-4S] cluster</name>
        <dbReference type="ChEBI" id="CHEBI:49883"/>
        <label>1</label>
        <note>4Fe-4S-S-AdoMet</note>
    </ligand>
</feature>
<gene>
    <name evidence="12 14" type="primary">moaA</name>
    <name evidence="14" type="ORF">HMPREF9004_1065</name>
</gene>
<keyword evidence="2 12" id="KW-0004">4Fe-4S</keyword>
<comment type="subunit">
    <text evidence="12">Monomer and homodimer.</text>
</comment>
<dbReference type="STRING" id="888050.HMPREF9004_1065"/>
<dbReference type="InterPro" id="IPR058240">
    <property type="entry name" value="rSAM_sf"/>
</dbReference>
<comment type="pathway">
    <text evidence="12">Cofactor biosynthesis; molybdopterin biosynthesis.</text>
</comment>
<dbReference type="GO" id="GO:0061798">
    <property type="term" value="F:GTP 3',8'-cyclase activity"/>
    <property type="evidence" value="ECO:0007669"/>
    <property type="project" value="UniProtKB-UniRule"/>
</dbReference>
<dbReference type="OrthoDB" id="9763993at2"/>
<keyword evidence="7 12" id="KW-0411">Iron-sulfur</keyword>
<keyword evidence="15" id="KW-1185">Reference proteome</keyword>
<evidence type="ECO:0000256" key="4">
    <source>
        <dbReference type="ARBA" id="ARBA00022723"/>
    </source>
</evidence>
<feature type="binding site" evidence="12">
    <location>
        <position position="47"/>
    </location>
    <ligand>
        <name>S-adenosyl-L-methionine</name>
        <dbReference type="ChEBI" id="CHEBI:59789"/>
    </ligand>
</feature>
<dbReference type="InterPro" id="IPR013785">
    <property type="entry name" value="Aldolase_TIM"/>
</dbReference>
<dbReference type="GO" id="GO:0051539">
    <property type="term" value="F:4 iron, 4 sulfur cluster binding"/>
    <property type="evidence" value="ECO:0007669"/>
    <property type="project" value="UniProtKB-UniRule"/>
</dbReference>
<feature type="binding site" evidence="12">
    <location>
        <position position="280"/>
    </location>
    <ligand>
        <name>[4Fe-4S] cluster</name>
        <dbReference type="ChEBI" id="CHEBI:49883"/>
        <label>2</label>
        <note>4Fe-4S-substrate</note>
    </ligand>
</feature>
<comment type="function">
    <text evidence="12">Catalyzes the cyclization of GTP to (8S)-3',8-cyclo-7,8-dihydroguanosine 5'-triphosphate.</text>
</comment>
<dbReference type="CDD" id="cd21117">
    <property type="entry name" value="Twitch_MoaA"/>
    <property type="match status" value="1"/>
</dbReference>
<dbReference type="PATRIC" id="fig|888050.3.peg.1011"/>
<dbReference type="Gene3D" id="3.20.20.70">
    <property type="entry name" value="Aldolase class I"/>
    <property type="match status" value="1"/>
</dbReference>
<comment type="similarity">
    <text evidence="12">Belongs to the radical SAM superfamily. MoaA family.</text>
</comment>
<comment type="cofactor">
    <cofactor evidence="12">
        <name>[4Fe-4S] cluster</name>
        <dbReference type="ChEBI" id="CHEBI:49883"/>
    </cofactor>
    <text evidence="12">Binds 2 [4Fe-4S] clusters. Binds 1 [4Fe-4S] cluster coordinated with 3 cysteines and an exchangeable S-adenosyl-L-methionine and 1 [4Fe-4S] cluster coordinated with 3 cysteines and the GTP-derived substrate.</text>
</comment>
<dbReference type="SFLD" id="SFLDS00029">
    <property type="entry name" value="Radical_SAM"/>
    <property type="match status" value="1"/>
</dbReference>
<keyword evidence="10 12" id="KW-0456">Lyase</keyword>
<dbReference type="NCBIfam" id="TIGR02666">
    <property type="entry name" value="moaA"/>
    <property type="match status" value="1"/>
</dbReference>
<name>N6WDE1_9ACTO</name>
<feature type="binding site" evidence="12">
    <location>
        <position position="41"/>
    </location>
    <ligand>
        <name>[4Fe-4S] cluster</name>
        <dbReference type="ChEBI" id="CHEBI:49883"/>
        <label>1</label>
        <note>4Fe-4S-S-AdoMet</note>
    </ligand>
</feature>
<dbReference type="SFLD" id="SFLDG01383">
    <property type="entry name" value="cyclic_pyranopterin_phosphate"/>
    <property type="match status" value="1"/>
</dbReference>
<dbReference type="Pfam" id="PF04055">
    <property type="entry name" value="Radical_SAM"/>
    <property type="match status" value="1"/>
</dbReference>
<feature type="binding site" evidence="12">
    <location>
        <position position="181"/>
    </location>
    <ligand>
        <name>GTP</name>
        <dbReference type="ChEBI" id="CHEBI:37565"/>
    </ligand>
</feature>
<evidence type="ECO:0000313" key="14">
    <source>
        <dbReference type="EMBL" id="ENO18204.1"/>
    </source>
</evidence>
<dbReference type="Pfam" id="PF06463">
    <property type="entry name" value="Mob_synth_C"/>
    <property type="match status" value="1"/>
</dbReference>
<keyword evidence="3 12" id="KW-0949">S-adenosyl-L-methionine</keyword>
<dbReference type="RefSeq" id="WP_005963130.1">
    <property type="nucleotide sequence ID" value="NZ_CP040505.1"/>
</dbReference>
<feature type="binding site" evidence="12">
    <location>
        <position position="120"/>
    </location>
    <ligand>
        <name>GTP</name>
        <dbReference type="ChEBI" id="CHEBI:37565"/>
    </ligand>
</feature>
<dbReference type="HOGENOM" id="CLU_009273_0_1_11"/>
<feature type="binding site" evidence="12">
    <location>
        <position position="45"/>
    </location>
    <ligand>
        <name>[4Fe-4S] cluster</name>
        <dbReference type="ChEBI" id="CHEBI:49883"/>
        <label>1</label>
        <note>4Fe-4S-S-AdoMet</note>
    </ligand>
</feature>
<evidence type="ECO:0000313" key="15">
    <source>
        <dbReference type="Proteomes" id="UP000013015"/>
    </source>
</evidence>
<dbReference type="InterPro" id="IPR050105">
    <property type="entry name" value="MoCo_biosynth_MoaA/MoaC"/>
</dbReference>
<dbReference type="GO" id="GO:1904047">
    <property type="term" value="F:S-adenosyl-L-methionine binding"/>
    <property type="evidence" value="ECO:0007669"/>
    <property type="project" value="UniProtKB-UniRule"/>
</dbReference>
<dbReference type="HAMAP" id="MF_01225_B">
    <property type="entry name" value="MoaA_B"/>
    <property type="match status" value="1"/>
</dbReference>
<protein>
    <recommendedName>
        <fullName evidence="1 12">GTP 3',8-cyclase</fullName>
        <ecNumber evidence="1 12">4.1.99.22</ecNumber>
    </recommendedName>
    <alternativeName>
        <fullName evidence="12">Molybdenum cofactor biosynthesis protein A</fullName>
    </alternativeName>
</protein>
<feature type="binding site" evidence="12">
    <location>
        <position position="144"/>
    </location>
    <ligand>
        <name>S-adenosyl-L-methionine</name>
        <dbReference type="ChEBI" id="CHEBI:59789"/>
    </ligand>
</feature>
<reference evidence="14 15" key="1">
    <citation type="submission" date="2013-03" db="EMBL/GenBank/DDBJ databases">
        <title>Reference genome for the Human Microbiome Project.</title>
        <authorList>
            <person name="Aqrawi P."/>
            <person name="Ayvaz T."/>
            <person name="Bess C."/>
            <person name="Blankenburg K."/>
            <person name="Coyle M."/>
            <person name="Deng J."/>
            <person name="Forbes L."/>
            <person name="Fowler G."/>
            <person name="Francisco L."/>
            <person name="Fu Q."/>
            <person name="Gibbs R."/>
            <person name="Gross S."/>
            <person name="Gubbala S."/>
            <person name="Hale W."/>
            <person name="Hemphill L."/>
            <person name="Highlander S."/>
            <person name="Hirani K."/>
            <person name="Jackson L."/>
            <person name="Jakkamsetti A."/>
            <person name="Javaid M."/>
            <person name="Jayaseelan J.C."/>
            <person name="Jiang H."/>
            <person name="Joshi V."/>
            <person name="Korchina V."/>
            <person name="Kovar C."/>
            <person name="Lara F."/>
            <person name="Lee S."/>
            <person name="Liu Y."/>
            <person name="Mata R."/>
            <person name="Mathew T."/>
            <person name="Munidasa M."/>
            <person name="Muzny D."/>
            <person name="Nazareth L."/>
            <person name="Ngo R."/>
            <person name="Nguyen L."/>
            <person name="Nguyen N."/>
            <person name="Okwuonu G."/>
            <person name="Ongeri F."/>
            <person name="Palculict T."/>
            <person name="Patil S."/>
            <person name="Petrosino J."/>
            <person name="Pham C."/>
            <person name="Pham P."/>
            <person name="Pu L.-L."/>
            <person name="Qin X."/>
            <person name="Qu J."/>
            <person name="Reid J."/>
            <person name="Ross M."/>
            <person name="Ruth R."/>
            <person name="Saada N."/>
            <person name="San Lucas F."/>
            <person name="Santibanez J."/>
            <person name="Shang Y."/>
            <person name="Simmons D."/>
            <person name="Song X.-Z."/>
            <person name="Tang L.-Y."/>
            <person name="Thornton R."/>
            <person name="Warren J."/>
            <person name="Weissenberger G."/>
            <person name="Wilczek-Boney K."/>
            <person name="Worley K."/>
            <person name="Youmans B."/>
            <person name="Zhang J."/>
            <person name="Zhang L."/>
            <person name="Zhao Z."/>
            <person name="Zhou C."/>
            <person name="Zhu D."/>
            <person name="Zhu Y."/>
        </authorList>
    </citation>
    <scope>NUCLEOTIDE SEQUENCE [LARGE SCALE GENOMIC DNA]</scope>
    <source>
        <strain evidence="14 15">F0333</strain>
    </source>
</reference>
<dbReference type="EMBL" id="AQHZ01000016">
    <property type="protein sequence ID" value="ENO18204.1"/>
    <property type="molecule type" value="Genomic_DNA"/>
</dbReference>
<sequence>MTIPSVRIAPPSAVKEAAPARLVDRFGRIARDLRISLTDRCNLRCSYCMPPEGLEWLPTEDTLSDEEVVRLARIGVELLGIRDLRFTGGEPLLRRGLEDIIAQCAVLTTDEGRRPDIALTTNALGLDKRAHSLAKAGLDRVNVSLDTLDPQHYAQITRRDRLRDVLTGLDAAAKAGLRPIKVNAVVLRGINDADLPDLLDFCLDRGIELRIIEQMPIGPPSTWDRQKILTRDDILHLLSTRHILSPLDRVDLHSPTRSWSVDGDPQRLVGIIASVSEPFCQACDRTRLTSDGMIRSCLFSTEEKDLRTLLRSGATDEQIGEAWCEAMWVKPLAHGLDTDAFATPSRTMSAIGG</sequence>
<feature type="binding site" evidence="12">
    <location>
        <position position="34"/>
    </location>
    <ligand>
        <name>GTP</name>
        <dbReference type="ChEBI" id="CHEBI:37565"/>
    </ligand>
</feature>